<dbReference type="EMBL" id="HG001718">
    <property type="protein sequence ID" value="CDF35141.1"/>
    <property type="molecule type" value="Genomic_DNA"/>
</dbReference>
<evidence type="ECO:0000313" key="1">
    <source>
        <dbReference type="EMBL" id="CDF35141.1"/>
    </source>
</evidence>
<gene>
    <name evidence="1" type="ORF">CHC_T00003074001</name>
</gene>
<dbReference type="Proteomes" id="UP000012073">
    <property type="component" value="Unassembled WGS sequence"/>
</dbReference>
<dbReference type="KEGG" id="ccp:CHC_T00003074001"/>
<dbReference type="AlphaFoldDB" id="R7QCJ2"/>
<dbReference type="GeneID" id="17322662"/>
<evidence type="ECO:0000313" key="2">
    <source>
        <dbReference type="Proteomes" id="UP000012073"/>
    </source>
</evidence>
<proteinExistence type="predicted"/>
<keyword evidence="2" id="KW-1185">Reference proteome</keyword>
<protein>
    <submittedName>
        <fullName evidence="1">Uncharacterized protein</fullName>
    </submittedName>
</protein>
<accession>R7QCJ2</accession>
<name>R7QCJ2_CHOCR</name>
<dbReference type="RefSeq" id="XP_005714960.1">
    <property type="nucleotide sequence ID" value="XM_005714903.1"/>
</dbReference>
<reference evidence="2" key="1">
    <citation type="journal article" date="2013" name="Proc. Natl. Acad. Sci. U.S.A.">
        <title>Genome structure and metabolic features in the red seaweed Chondrus crispus shed light on evolution of the Archaeplastida.</title>
        <authorList>
            <person name="Collen J."/>
            <person name="Porcel B."/>
            <person name="Carre W."/>
            <person name="Ball S.G."/>
            <person name="Chaparro C."/>
            <person name="Tonon T."/>
            <person name="Barbeyron T."/>
            <person name="Michel G."/>
            <person name="Noel B."/>
            <person name="Valentin K."/>
            <person name="Elias M."/>
            <person name="Artiguenave F."/>
            <person name="Arun A."/>
            <person name="Aury J.M."/>
            <person name="Barbosa-Neto J.F."/>
            <person name="Bothwell J.H."/>
            <person name="Bouget F.Y."/>
            <person name="Brillet L."/>
            <person name="Cabello-Hurtado F."/>
            <person name="Capella-Gutierrez S."/>
            <person name="Charrier B."/>
            <person name="Cladiere L."/>
            <person name="Cock J.M."/>
            <person name="Coelho S.M."/>
            <person name="Colleoni C."/>
            <person name="Czjzek M."/>
            <person name="Da Silva C."/>
            <person name="Delage L."/>
            <person name="Denoeud F."/>
            <person name="Deschamps P."/>
            <person name="Dittami S.M."/>
            <person name="Gabaldon T."/>
            <person name="Gachon C.M."/>
            <person name="Groisillier A."/>
            <person name="Herve C."/>
            <person name="Jabbari K."/>
            <person name="Katinka M."/>
            <person name="Kloareg B."/>
            <person name="Kowalczyk N."/>
            <person name="Labadie K."/>
            <person name="Leblanc C."/>
            <person name="Lopez P.J."/>
            <person name="McLachlan D.H."/>
            <person name="Meslet-Cladiere L."/>
            <person name="Moustafa A."/>
            <person name="Nehr Z."/>
            <person name="Nyvall Collen P."/>
            <person name="Panaud O."/>
            <person name="Partensky F."/>
            <person name="Poulain J."/>
            <person name="Rensing S.A."/>
            <person name="Rousvoal S."/>
            <person name="Samson G."/>
            <person name="Symeonidi A."/>
            <person name="Weissenbach J."/>
            <person name="Zambounis A."/>
            <person name="Wincker P."/>
            <person name="Boyen C."/>
        </authorList>
    </citation>
    <scope>NUCLEOTIDE SEQUENCE [LARGE SCALE GENOMIC DNA]</scope>
    <source>
        <strain evidence="2">cv. Stackhouse</strain>
    </source>
</reference>
<organism evidence="1 2">
    <name type="scientific">Chondrus crispus</name>
    <name type="common">Carrageen Irish moss</name>
    <name type="synonym">Polymorpha crispa</name>
    <dbReference type="NCBI Taxonomy" id="2769"/>
    <lineage>
        <taxon>Eukaryota</taxon>
        <taxon>Rhodophyta</taxon>
        <taxon>Florideophyceae</taxon>
        <taxon>Rhodymeniophycidae</taxon>
        <taxon>Gigartinales</taxon>
        <taxon>Gigartinaceae</taxon>
        <taxon>Chondrus</taxon>
    </lineage>
</organism>
<dbReference type="Gramene" id="CDF35141">
    <property type="protein sequence ID" value="CDF35141"/>
    <property type="gene ID" value="CHC_T00003074001"/>
</dbReference>
<sequence>MLLLIFLTQPLIDRNVKVRLGTKQLGSLKHLNARGDFYVLASIIPVNEGFSVALCTGSAPRSAANCTIA</sequence>